<feature type="chain" id="PRO_5039691124" evidence="3">
    <location>
        <begin position="22"/>
        <end position="194"/>
    </location>
</feature>
<dbReference type="Proteomes" id="UP000043699">
    <property type="component" value="Unassembled WGS sequence"/>
</dbReference>
<evidence type="ECO:0000256" key="3">
    <source>
        <dbReference type="SAM" id="SignalP"/>
    </source>
</evidence>
<dbReference type="GO" id="GO:0046872">
    <property type="term" value="F:metal ion binding"/>
    <property type="evidence" value="ECO:0007669"/>
    <property type="project" value="InterPro"/>
</dbReference>
<dbReference type="AlphaFoldDB" id="A0A098EIR2"/>
<sequence length="194" mass="20713">MKRWFLLVLAMAFLLFLAACGNDNSETEPATETDGATEVEDENVNEGEETPPNGEEAEDNSDEGSSEDLMFVTVDLMNSDGDSIGTAEIADEENGVTVVLDLTDLETGTHKVQFLNAGKCEVPDFETAGEVYGEELPSVDVGDDGTVQEELTAEGFTLKTEEENSLLQEGGTSLVLESEESSERVACGVVTGEN</sequence>
<evidence type="ECO:0000313" key="4">
    <source>
        <dbReference type="EMBL" id="CEG21695.1"/>
    </source>
</evidence>
<evidence type="ECO:0000256" key="1">
    <source>
        <dbReference type="ARBA" id="ARBA00010457"/>
    </source>
</evidence>
<dbReference type="EMBL" id="CCXS01000001">
    <property type="protein sequence ID" value="CEG21695.1"/>
    <property type="molecule type" value="Genomic_DNA"/>
</dbReference>
<name>A0A098EIR2_9BACL</name>
<dbReference type="GO" id="GO:0006801">
    <property type="term" value="P:superoxide metabolic process"/>
    <property type="evidence" value="ECO:0007669"/>
    <property type="project" value="InterPro"/>
</dbReference>
<proteinExistence type="inferred from homology"/>
<dbReference type="InterPro" id="IPR036423">
    <property type="entry name" value="SOD-like_Cu/Zn_dom_sf"/>
</dbReference>
<protein>
    <submittedName>
        <fullName evidence="4">Superoxide dismutase-like protein YojM</fullName>
    </submittedName>
</protein>
<dbReference type="PROSITE" id="PS51257">
    <property type="entry name" value="PROKAR_LIPOPROTEIN"/>
    <property type="match status" value="1"/>
</dbReference>
<dbReference type="OrthoDB" id="9792957at2"/>
<evidence type="ECO:0000313" key="5">
    <source>
        <dbReference type="Proteomes" id="UP000043699"/>
    </source>
</evidence>
<keyword evidence="3" id="KW-0732">Signal</keyword>
<dbReference type="STRING" id="1499687.BN1080_00609"/>
<feature type="compositionally biased region" description="Acidic residues" evidence="2">
    <location>
        <begin position="25"/>
        <end position="65"/>
    </location>
</feature>
<keyword evidence="5" id="KW-1185">Reference proteome</keyword>
<feature type="signal peptide" evidence="3">
    <location>
        <begin position="1"/>
        <end position="21"/>
    </location>
</feature>
<evidence type="ECO:0000256" key="2">
    <source>
        <dbReference type="SAM" id="MobiDB-lite"/>
    </source>
</evidence>
<gene>
    <name evidence="4" type="primary">yojM</name>
    <name evidence="4" type="ORF">BN1080_00609</name>
</gene>
<feature type="region of interest" description="Disordered" evidence="2">
    <location>
        <begin position="24"/>
        <end position="65"/>
    </location>
</feature>
<dbReference type="RefSeq" id="WP_052650393.1">
    <property type="nucleotide sequence ID" value="NZ_CCXS01000001.1"/>
</dbReference>
<dbReference type="Gene3D" id="2.60.40.200">
    <property type="entry name" value="Superoxide dismutase, copper/zinc binding domain"/>
    <property type="match status" value="1"/>
</dbReference>
<accession>A0A098EIR2</accession>
<organism evidence="4 5">
    <name type="scientific">Planococcus massiliensis</name>
    <dbReference type="NCBI Taxonomy" id="1499687"/>
    <lineage>
        <taxon>Bacteria</taxon>
        <taxon>Bacillati</taxon>
        <taxon>Bacillota</taxon>
        <taxon>Bacilli</taxon>
        <taxon>Bacillales</taxon>
        <taxon>Caryophanaceae</taxon>
        <taxon>Planococcus</taxon>
    </lineage>
</organism>
<dbReference type="SUPFAM" id="SSF49329">
    <property type="entry name" value="Cu,Zn superoxide dismutase-like"/>
    <property type="match status" value="1"/>
</dbReference>
<reference evidence="4 5" key="1">
    <citation type="submission" date="2014-09" db="EMBL/GenBank/DDBJ databases">
        <authorList>
            <person name="Urmite Genomes Urmite Genomes"/>
        </authorList>
    </citation>
    <scope>NUCLEOTIDE SEQUENCE [LARGE SCALE GENOMIC DNA]</scope>
    <source>
        <strain evidence="4 5">ES2</strain>
    </source>
</reference>
<comment type="similarity">
    <text evidence="1">Belongs to the Cu-Zn superoxide dismutase family.</text>
</comment>